<evidence type="ECO:0000256" key="1">
    <source>
        <dbReference type="ARBA" id="ARBA00022630"/>
    </source>
</evidence>
<proteinExistence type="predicted"/>
<dbReference type="EC" id="5.3.3.3" evidence="6"/>
<accession>A0A0W8E6G6</accession>
<keyword evidence="3" id="KW-0560">Oxidoreductase</keyword>
<dbReference type="InterPro" id="IPR046373">
    <property type="entry name" value="Acyl-CoA_Oxase/DH_mid-dom_sf"/>
</dbReference>
<sequence>MTLKKPQEYIDDLRAMAGEIDVYMFGEKVENYVDNPIIRPSINAMAMTYKLAQEPEYEDLMTEVSTLTGERVNRFTYLHQSKEDLIKKVKMLRLLGQKTGCCFQRCVGMDAVNALYNTTFEMDAKHKTDYHERFKKWLIDIQNQDLTIDGCMTDARGDRSKSPGQQPDPDAYLRVVEQREDGIVVRGCKLHQTGMINSHEILVMPNNSLRPGEEEWAVCFAIPLNTPGMIFVYGRQSCDTRKLEGGDIDIGNKYFGGQEVMTIFNNVFVPWERVFMCGETDFTTMIVERFAGYHRQSYGGCKVGVGDNLIGCAKALADYQGVAKASGVKDKIVEMCHLNETLYACGIACSAEGRETAAGNYLIDILLANICKQNVTRFPYEIARLGQDIAGGYFVTMPSEKDFDIPEVGELVKKYSTTSTDVPVENRQRMLRLMENLTLGCAAVGYLTESMHGAGSPQAQRIMITRLIDLEHRKELAEKLCGVKENNDVDWE</sequence>
<name>A0A0W8E6G6_9ZZZZ</name>
<keyword evidence="2" id="KW-0274">FAD</keyword>
<gene>
    <name evidence="6" type="ORF">ASZ90_018447</name>
</gene>
<dbReference type="InterPro" id="IPR009100">
    <property type="entry name" value="AcylCoA_DH/oxidase_NM_dom_sf"/>
</dbReference>
<evidence type="ECO:0000313" key="6">
    <source>
        <dbReference type="EMBL" id="KUG04226.1"/>
    </source>
</evidence>
<comment type="caution">
    <text evidence="6">The sequence shown here is derived from an EMBL/GenBank/DDBJ whole genome shotgun (WGS) entry which is preliminary data.</text>
</comment>
<dbReference type="Gene3D" id="2.40.110.10">
    <property type="entry name" value="Butyryl-CoA Dehydrogenase, subunit A, domain 2"/>
    <property type="match status" value="1"/>
</dbReference>
<evidence type="ECO:0000259" key="4">
    <source>
        <dbReference type="Pfam" id="PF03241"/>
    </source>
</evidence>
<dbReference type="EMBL" id="LNQE01001856">
    <property type="protein sequence ID" value="KUG04226.1"/>
    <property type="molecule type" value="Genomic_DNA"/>
</dbReference>
<dbReference type="SUPFAM" id="SSF47203">
    <property type="entry name" value="Acyl-CoA dehydrogenase C-terminal domain-like"/>
    <property type="match status" value="1"/>
</dbReference>
<keyword evidence="6" id="KW-0413">Isomerase</keyword>
<dbReference type="InterPro" id="IPR004925">
    <property type="entry name" value="HpaB/PvcC/4-BUDH"/>
</dbReference>
<dbReference type="Gene3D" id="1.10.3140.10">
    <property type="entry name" value="4-hydroxybutyryl-coa dehydratase, domain 1"/>
    <property type="match status" value="1"/>
</dbReference>
<dbReference type="InterPro" id="IPR036250">
    <property type="entry name" value="AcylCo_DH-like_C"/>
</dbReference>
<feature type="domain" description="HpaB/PvcC/4-BUDH C-terminal" evidence="4">
    <location>
        <begin position="285"/>
        <end position="481"/>
    </location>
</feature>
<dbReference type="GO" id="GO:0050393">
    <property type="term" value="F:vinylacetyl-CoA delta-isomerase activity"/>
    <property type="evidence" value="ECO:0007669"/>
    <property type="project" value="UniProtKB-EC"/>
</dbReference>
<protein>
    <submittedName>
        <fullName evidence="6">4-hydroxybutanoyl-coa dehydratase / vinylacetyl-coa delta-isomerase</fullName>
        <ecNumber evidence="6">5.3.3.3</ecNumber>
    </submittedName>
</protein>
<dbReference type="PIRSF" id="PIRSF000331">
    <property type="entry name" value="HpaA_HpaB"/>
    <property type="match status" value="1"/>
</dbReference>
<dbReference type="Pfam" id="PF03241">
    <property type="entry name" value="HpaB"/>
    <property type="match status" value="1"/>
</dbReference>
<keyword evidence="1" id="KW-0285">Flavoprotein</keyword>
<evidence type="ECO:0000256" key="2">
    <source>
        <dbReference type="ARBA" id="ARBA00022827"/>
    </source>
</evidence>
<evidence type="ECO:0000256" key="3">
    <source>
        <dbReference type="ARBA" id="ARBA00023002"/>
    </source>
</evidence>
<organism evidence="6">
    <name type="scientific">hydrocarbon metagenome</name>
    <dbReference type="NCBI Taxonomy" id="938273"/>
    <lineage>
        <taxon>unclassified sequences</taxon>
        <taxon>metagenomes</taxon>
        <taxon>ecological metagenomes</taxon>
    </lineage>
</organism>
<dbReference type="Gene3D" id="1.20.140.10">
    <property type="entry name" value="Butyryl-CoA Dehydrogenase, subunit A, domain 3"/>
    <property type="match status" value="1"/>
</dbReference>
<feature type="domain" description="HpaB/PvcC/4-BUDH N-terminal" evidence="5">
    <location>
        <begin position="7"/>
        <end position="276"/>
    </location>
</feature>
<dbReference type="PANTHER" id="PTHR36117:SF3">
    <property type="entry name" value="4-HYDROXYPHENYLACETATE 3-MONOOXYGENASE-RELATED"/>
    <property type="match status" value="1"/>
</dbReference>
<dbReference type="InterPro" id="IPR024674">
    <property type="entry name" value="HpaB/PvcC/4-BUDH_N"/>
</dbReference>
<dbReference type="AlphaFoldDB" id="A0A0W8E6G6"/>
<dbReference type="SUPFAM" id="SSF56645">
    <property type="entry name" value="Acyl-CoA dehydrogenase NM domain-like"/>
    <property type="match status" value="1"/>
</dbReference>
<dbReference type="PANTHER" id="PTHR36117">
    <property type="entry name" value="4-HYDROXYPHENYLACETATE 3-MONOOXYGENASE-RELATED"/>
    <property type="match status" value="1"/>
</dbReference>
<dbReference type="InterPro" id="IPR024719">
    <property type="entry name" value="HpaB/PvcC/4-BUDH_C"/>
</dbReference>
<evidence type="ECO:0000259" key="5">
    <source>
        <dbReference type="Pfam" id="PF11794"/>
    </source>
</evidence>
<dbReference type="Pfam" id="PF11794">
    <property type="entry name" value="HpaB_N"/>
    <property type="match status" value="1"/>
</dbReference>
<reference evidence="6" key="1">
    <citation type="journal article" date="2015" name="Proc. Natl. Acad. Sci. U.S.A.">
        <title>Networks of energetic and metabolic interactions define dynamics in microbial communities.</title>
        <authorList>
            <person name="Embree M."/>
            <person name="Liu J.K."/>
            <person name="Al-Bassam M.M."/>
            <person name="Zengler K."/>
        </authorList>
    </citation>
    <scope>NUCLEOTIDE SEQUENCE</scope>
</reference>
<dbReference type="GO" id="GO:0016627">
    <property type="term" value="F:oxidoreductase activity, acting on the CH-CH group of donors"/>
    <property type="evidence" value="ECO:0007669"/>
    <property type="project" value="InterPro"/>
</dbReference>